<dbReference type="InterPro" id="IPR016130">
    <property type="entry name" value="Tyr_Pase_AS"/>
</dbReference>
<dbReference type="PROSITE" id="PS00383">
    <property type="entry name" value="TYR_PHOSPHATASE_1"/>
    <property type="match status" value="1"/>
</dbReference>
<evidence type="ECO:0000256" key="3">
    <source>
        <dbReference type="ARBA" id="ARBA00044949"/>
    </source>
</evidence>
<dbReference type="EMBL" id="LR999451">
    <property type="protein sequence ID" value="CAE5956570.1"/>
    <property type="molecule type" value="Genomic_DNA"/>
</dbReference>
<dbReference type="PANTHER" id="PTHR31126:SF48">
    <property type="entry name" value="INOSITOL PHOSPHATASE SIW14"/>
    <property type="match status" value="1"/>
</dbReference>
<evidence type="ECO:0000313" key="9">
    <source>
        <dbReference type="EMBL" id="CAE5956570.1"/>
    </source>
</evidence>
<evidence type="ECO:0000256" key="6">
    <source>
        <dbReference type="ARBA" id="ARBA00047927"/>
    </source>
</evidence>
<evidence type="ECO:0000256" key="7">
    <source>
        <dbReference type="ARBA" id="ARBA00048424"/>
    </source>
</evidence>
<keyword evidence="10" id="KW-1185">Reference proteome</keyword>
<dbReference type="SUPFAM" id="SSF52799">
    <property type="entry name" value="(Phosphotyrosine protein) phosphatases II"/>
    <property type="match status" value="1"/>
</dbReference>
<comment type="catalytic activity">
    <reaction evidence="4">
        <text>5-diphospho-1D-myo-inositol 1,2,3,4,6-pentakisphosphate + H2O = 1D-myo-inositol hexakisphosphate + phosphate + H(+)</text>
        <dbReference type="Rhea" id="RHEA:22384"/>
        <dbReference type="ChEBI" id="CHEBI:15377"/>
        <dbReference type="ChEBI" id="CHEBI:15378"/>
        <dbReference type="ChEBI" id="CHEBI:43474"/>
        <dbReference type="ChEBI" id="CHEBI:58130"/>
        <dbReference type="ChEBI" id="CHEBI:58628"/>
        <dbReference type="EC" id="3.6.1.52"/>
    </reaction>
    <physiologicalReaction direction="left-to-right" evidence="4">
        <dbReference type="Rhea" id="RHEA:22385"/>
    </physiologicalReaction>
</comment>
<dbReference type="GO" id="GO:0052847">
    <property type="term" value="F:inositol-1,5-bisdiphosphate-2,3,4,6-tetrakisphosphate 5-diphosphatase activity"/>
    <property type="evidence" value="ECO:0007669"/>
    <property type="project" value="UniProtKB-ARBA"/>
</dbReference>
<dbReference type="InterPro" id="IPR029021">
    <property type="entry name" value="Prot-tyrosine_phosphatase-like"/>
</dbReference>
<dbReference type="Proteomes" id="UP000682877">
    <property type="component" value="Chromosome 1"/>
</dbReference>
<dbReference type="AlphaFoldDB" id="A0A8S1ZBP7"/>
<dbReference type="InterPro" id="IPR020422">
    <property type="entry name" value="TYR_PHOSPHATASE_DUAL_dom"/>
</dbReference>
<protein>
    <recommendedName>
        <fullName evidence="1">diphosphoinositol-polyphosphate diphosphatase</fullName>
        <ecNumber evidence="1">3.6.1.52</ecNumber>
    </recommendedName>
</protein>
<comment type="catalytic activity">
    <reaction evidence="5">
        <text>3,5-bis(diphospho)-1D-myo-inositol 1,2,4,6-tetrakisphosphate + H2O = 3-diphospho-1D-myo-inositol 1,2,4,5,6-pentakisphosphate + phosphate + 2 H(+)</text>
        <dbReference type="Rhea" id="RHEA:56312"/>
        <dbReference type="ChEBI" id="CHEBI:15377"/>
        <dbReference type="ChEBI" id="CHEBI:15378"/>
        <dbReference type="ChEBI" id="CHEBI:43474"/>
        <dbReference type="ChEBI" id="CHEBI:140372"/>
        <dbReference type="ChEBI" id="CHEBI:140374"/>
        <dbReference type="EC" id="3.6.1.52"/>
    </reaction>
    <physiologicalReaction direction="left-to-right" evidence="5">
        <dbReference type="Rhea" id="RHEA:56313"/>
    </physiologicalReaction>
</comment>
<feature type="domain" description="Tyrosine-protein phosphatase" evidence="8">
    <location>
        <begin position="58"/>
        <end position="209"/>
    </location>
</feature>
<dbReference type="GO" id="GO:0016791">
    <property type="term" value="F:phosphatase activity"/>
    <property type="evidence" value="ECO:0007669"/>
    <property type="project" value="InterPro"/>
</dbReference>
<proteinExistence type="inferred from homology"/>
<dbReference type="Gene3D" id="3.90.190.10">
    <property type="entry name" value="Protein tyrosine phosphatase superfamily"/>
    <property type="match status" value="1"/>
</dbReference>
<accession>A0A8S1ZBP7</accession>
<evidence type="ECO:0000313" key="10">
    <source>
        <dbReference type="Proteomes" id="UP000682877"/>
    </source>
</evidence>
<reference evidence="9" key="1">
    <citation type="submission" date="2021-01" db="EMBL/GenBank/DDBJ databases">
        <authorList>
            <person name="Bezrukov I."/>
        </authorList>
    </citation>
    <scope>NUCLEOTIDE SEQUENCE</scope>
</reference>
<dbReference type="InterPro" id="IPR020428">
    <property type="entry name" value="PFA-DSPs"/>
</dbReference>
<dbReference type="InterPro" id="IPR004861">
    <property type="entry name" value="Siw14-like"/>
</dbReference>
<dbReference type="PRINTS" id="PR01911">
    <property type="entry name" value="PFDSPHPHTASE"/>
</dbReference>
<gene>
    <name evidence="9" type="ORF">AARE701A_LOCUS339</name>
</gene>
<dbReference type="PROSITE" id="PS50054">
    <property type="entry name" value="TYR_PHOSPHATASE_DUAL"/>
    <property type="match status" value="1"/>
</dbReference>
<comment type="catalytic activity">
    <reaction evidence="6">
        <text>1,5-bis(diphospho)-1D-myo-inositol 2,3,4,6-tetrakisphosphate + H2O = 1-diphospho-1D-myo-inositol 2,3,4,5,6-pentakisphosphate + phosphate + 2 H(+)</text>
        <dbReference type="Rhea" id="RHEA:79699"/>
        <dbReference type="ChEBI" id="CHEBI:15377"/>
        <dbReference type="ChEBI" id="CHEBI:15378"/>
        <dbReference type="ChEBI" id="CHEBI:43474"/>
        <dbReference type="ChEBI" id="CHEBI:74946"/>
        <dbReference type="ChEBI" id="CHEBI:77983"/>
        <dbReference type="EC" id="3.6.1.52"/>
    </reaction>
    <physiologicalReaction direction="left-to-right" evidence="6">
        <dbReference type="Rhea" id="RHEA:79700"/>
    </physiologicalReaction>
</comment>
<evidence type="ECO:0000256" key="2">
    <source>
        <dbReference type="ARBA" id="ARBA00022801"/>
    </source>
</evidence>
<evidence type="ECO:0000256" key="4">
    <source>
        <dbReference type="ARBA" id="ARBA00047342"/>
    </source>
</evidence>
<keyword evidence="2" id="KW-0378">Hydrolase</keyword>
<dbReference type="FunFam" id="3.90.190.10:FF:000024">
    <property type="entry name" value="probable tyrosine-protein phosphatase At1g05000"/>
    <property type="match status" value="1"/>
</dbReference>
<dbReference type="Pfam" id="PF03162">
    <property type="entry name" value="Y_phosphatase2"/>
    <property type="match status" value="1"/>
</dbReference>
<dbReference type="CDD" id="cd14528">
    <property type="entry name" value="PFA-DSP_Siw14"/>
    <property type="match status" value="1"/>
</dbReference>
<dbReference type="GO" id="GO:0052845">
    <property type="term" value="F:inositol-5-diphosphate-1,2,3,4,6-pentakisphosphate diphosphatase activity"/>
    <property type="evidence" value="ECO:0007669"/>
    <property type="project" value="UniProtKB-ARBA"/>
</dbReference>
<comment type="catalytic activity">
    <reaction evidence="7">
        <text>6-diphospho-1D-myo-inositol pentakisphosphate + H2O = 1D-myo-inositol hexakisphosphate + phosphate + H(+)</text>
        <dbReference type="Rhea" id="RHEA:79703"/>
        <dbReference type="ChEBI" id="CHEBI:15377"/>
        <dbReference type="ChEBI" id="CHEBI:15378"/>
        <dbReference type="ChEBI" id="CHEBI:43474"/>
        <dbReference type="ChEBI" id="CHEBI:58130"/>
        <dbReference type="ChEBI" id="CHEBI:230534"/>
        <dbReference type="EC" id="3.6.1.52"/>
    </reaction>
    <physiologicalReaction direction="left-to-right" evidence="7">
        <dbReference type="Rhea" id="RHEA:79704"/>
    </physiologicalReaction>
</comment>
<evidence type="ECO:0000256" key="1">
    <source>
        <dbReference type="ARBA" id="ARBA00012527"/>
    </source>
</evidence>
<evidence type="ECO:0000256" key="5">
    <source>
        <dbReference type="ARBA" id="ARBA00047562"/>
    </source>
</evidence>
<sequence>MKLLEKTTATTENDNGEDVCRTIEVSEVGRNGFQAPDGEADPFRVVSGDELNLIPPLNFSMVDNGIFRSGFPDSANFSFLQTLGLRSIIYLCPEPYPETNLQFLKSNGIRLFQFGIEGNKEPFVNIPDRKIRMALKVLLDEKNHPVLIHCKRGKHRTGCLVGCLRKLQKWCLTSIFDEYQRFAAAKARVSDQRFMETFDVSSFNHIPIMTPILQRHAKRILACGYKSSLFRSYATLWSPEASQTPLIRIKVAFLPTQPVLHQWQQQEKQVYIGGGLIKNLRDSNPFSQQLKASKRMGEEKVCTLFPEDYAARFYLIETVLGLEEAEKFFKSIPSNMRDNSVYSTLLTSYTRSDSVKPDTVTENTVLKVDVKAIKMFMRTWVDEEGIKLQRDTIVEMAKVYVRVCSEMYGNVVGSAREVLQTLWDGFKKSEEVYRTAVSSLSKLDDVEEAADTYGEWKEDERDYHSAS</sequence>
<name>A0A8S1ZBP7_ARAAE</name>
<dbReference type="EC" id="3.6.1.52" evidence="1"/>
<organism evidence="9 10">
    <name type="scientific">Arabidopsis arenosa</name>
    <name type="common">Sand rock-cress</name>
    <name type="synonym">Cardaminopsis arenosa</name>
    <dbReference type="NCBI Taxonomy" id="38785"/>
    <lineage>
        <taxon>Eukaryota</taxon>
        <taxon>Viridiplantae</taxon>
        <taxon>Streptophyta</taxon>
        <taxon>Embryophyta</taxon>
        <taxon>Tracheophyta</taxon>
        <taxon>Spermatophyta</taxon>
        <taxon>Magnoliopsida</taxon>
        <taxon>eudicotyledons</taxon>
        <taxon>Gunneridae</taxon>
        <taxon>Pentapetalae</taxon>
        <taxon>rosids</taxon>
        <taxon>malvids</taxon>
        <taxon>Brassicales</taxon>
        <taxon>Brassicaceae</taxon>
        <taxon>Camelineae</taxon>
        <taxon>Arabidopsis</taxon>
    </lineage>
</organism>
<comment type="similarity">
    <text evidence="3">Belongs to the protein-tyrosine phosphatase family. Atypical dual-specificity phosphatase Siw14-like subfamily.</text>
</comment>
<dbReference type="PANTHER" id="PTHR31126">
    <property type="entry name" value="TYROSINE-PROTEIN PHOSPHATASE"/>
    <property type="match status" value="1"/>
</dbReference>
<dbReference type="GO" id="GO:0005737">
    <property type="term" value="C:cytoplasm"/>
    <property type="evidence" value="ECO:0007669"/>
    <property type="project" value="TreeGrafter"/>
</dbReference>
<evidence type="ECO:0000259" key="8">
    <source>
        <dbReference type="PROSITE" id="PS50054"/>
    </source>
</evidence>